<dbReference type="PANTHER" id="PTHR46401:SF2">
    <property type="entry name" value="GLYCOSYLTRANSFERASE WBBK-RELATED"/>
    <property type="match status" value="1"/>
</dbReference>
<accession>A0A2S8SNW1</accession>
<sequence>MLGGAGTIVSNLSRELQDQFDDVTIHAITSKNFLRGKSDKPLPSKENWNGIIIHRLNAPPTKRDSGLTRLILGLLFTLMATIKLLQNPRYDVIIATTNPPMISLAGQLLRLFKRTPYVYLVHDLYAEMAVALGLISPDSKAMRVSQKLQSSFLRKSSTVIALGRCMKQHLDTTFALPPQLVQVIPNWGTLGSVIKQEESAFRKAQGLQNQFVVLYAGNFGQFHNFDNIIDAARSISLNRKDISFVMVGGGAKKPEVELRITAEKIDNVKLLGFVPHEELADMLASANVSLITLERGTEGLAVPCKFYNILASGRASIAIMDNKAETARVIEEENCGICVPQDDSQALVDALISLADDPERVQQMGENARRSFELHYTLSVIAARFYHVLTQIASKRS</sequence>
<organism evidence="4 5">
    <name type="scientific">Abditibacterium utsteinense</name>
    <dbReference type="NCBI Taxonomy" id="1960156"/>
    <lineage>
        <taxon>Bacteria</taxon>
        <taxon>Pseudomonadati</taxon>
        <taxon>Abditibacteriota</taxon>
        <taxon>Abditibacteriia</taxon>
        <taxon>Abditibacteriales</taxon>
        <taxon>Abditibacteriaceae</taxon>
        <taxon>Abditibacterium</taxon>
    </lineage>
</organism>
<dbReference type="InterPro" id="IPR001296">
    <property type="entry name" value="Glyco_trans_1"/>
</dbReference>
<evidence type="ECO:0000313" key="5">
    <source>
        <dbReference type="Proteomes" id="UP000237684"/>
    </source>
</evidence>
<dbReference type="InterPro" id="IPR028098">
    <property type="entry name" value="Glyco_trans_4-like_N"/>
</dbReference>
<name>A0A2S8SNW1_9BACT</name>
<dbReference type="PANTHER" id="PTHR46401">
    <property type="entry name" value="GLYCOSYLTRANSFERASE WBBK-RELATED"/>
    <property type="match status" value="1"/>
</dbReference>
<keyword evidence="1 4" id="KW-0808">Transferase</keyword>
<dbReference type="InParanoid" id="A0A2S8SNW1"/>
<dbReference type="AlphaFoldDB" id="A0A2S8SNW1"/>
<dbReference type="Gene3D" id="3.40.50.2000">
    <property type="entry name" value="Glycogen Phosphorylase B"/>
    <property type="match status" value="2"/>
</dbReference>
<evidence type="ECO:0000259" key="3">
    <source>
        <dbReference type="Pfam" id="PF13579"/>
    </source>
</evidence>
<dbReference type="GO" id="GO:0009103">
    <property type="term" value="P:lipopolysaccharide biosynthetic process"/>
    <property type="evidence" value="ECO:0007669"/>
    <property type="project" value="TreeGrafter"/>
</dbReference>
<dbReference type="GO" id="GO:0016757">
    <property type="term" value="F:glycosyltransferase activity"/>
    <property type="evidence" value="ECO:0007669"/>
    <property type="project" value="InterPro"/>
</dbReference>
<dbReference type="SUPFAM" id="SSF53756">
    <property type="entry name" value="UDP-Glycosyltransferase/glycogen phosphorylase"/>
    <property type="match status" value="1"/>
</dbReference>
<feature type="domain" description="Glycosyl transferase family 1" evidence="2">
    <location>
        <begin position="201"/>
        <end position="370"/>
    </location>
</feature>
<dbReference type="Pfam" id="PF00534">
    <property type="entry name" value="Glycos_transf_1"/>
    <property type="match status" value="1"/>
</dbReference>
<protein>
    <submittedName>
        <fullName evidence="4">Glycosyltransferase involved in cell wall bisynthesis</fullName>
    </submittedName>
</protein>
<evidence type="ECO:0000259" key="2">
    <source>
        <dbReference type="Pfam" id="PF00534"/>
    </source>
</evidence>
<gene>
    <name evidence="4" type="ORF">B1R32_13213</name>
</gene>
<keyword evidence="5" id="KW-1185">Reference proteome</keyword>
<dbReference type="Proteomes" id="UP000237684">
    <property type="component" value="Unassembled WGS sequence"/>
</dbReference>
<dbReference type="EMBL" id="NIGF01000032">
    <property type="protein sequence ID" value="PQV62484.1"/>
    <property type="molecule type" value="Genomic_DNA"/>
</dbReference>
<feature type="domain" description="Glycosyltransferase subfamily 4-like N-terminal" evidence="3">
    <location>
        <begin position="3"/>
        <end position="187"/>
    </location>
</feature>
<reference evidence="4 5" key="1">
    <citation type="journal article" date="2018" name="Syst. Appl. Microbiol.">
        <title>Abditibacterium utsteinense sp. nov., the first cultivated member of candidate phylum FBP, isolated from ice-free Antarctic soil samples.</title>
        <authorList>
            <person name="Tahon G."/>
            <person name="Tytgat B."/>
            <person name="Lebbe L."/>
            <person name="Carlier A."/>
            <person name="Willems A."/>
        </authorList>
    </citation>
    <scope>NUCLEOTIDE SEQUENCE [LARGE SCALE GENOMIC DNA]</scope>
    <source>
        <strain evidence="4 5">LMG 29911</strain>
    </source>
</reference>
<evidence type="ECO:0000256" key="1">
    <source>
        <dbReference type="ARBA" id="ARBA00022679"/>
    </source>
</evidence>
<proteinExistence type="predicted"/>
<comment type="caution">
    <text evidence="4">The sequence shown here is derived from an EMBL/GenBank/DDBJ whole genome shotgun (WGS) entry which is preliminary data.</text>
</comment>
<dbReference type="CDD" id="cd03794">
    <property type="entry name" value="GT4_WbuB-like"/>
    <property type="match status" value="1"/>
</dbReference>
<dbReference type="Pfam" id="PF13579">
    <property type="entry name" value="Glyco_trans_4_4"/>
    <property type="match status" value="1"/>
</dbReference>
<evidence type="ECO:0000313" key="4">
    <source>
        <dbReference type="EMBL" id="PQV62484.1"/>
    </source>
</evidence>